<evidence type="ECO:0000313" key="8">
    <source>
        <dbReference type="Proteomes" id="UP001152484"/>
    </source>
</evidence>
<organism evidence="7 8">
    <name type="scientific">Cuscuta europaea</name>
    <name type="common">European dodder</name>
    <dbReference type="NCBI Taxonomy" id="41803"/>
    <lineage>
        <taxon>Eukaryota</taxon>
        <taxon>Viridiplantae</taxon>
        <taxon>Streptophyta</taxon>
        <taxon>Embryophyta</taxon>
        <taxon>Tracheophyta</taxon>
        <taxon>Spermatophyta</taxon>
        <taxon>Magnoliopsida</taxon>
        <taxon>eudicotyledons</taxon>
        <taxon>Gunneridae</taxon>
        <taxon>Pentapetalae</taxon>
        <taxon>asterids</taxon>
        <taxon>lamiids</taxon>
        <taxon>Solanales</taxon>
        <taxon>Convolvulaceae</taxon>
        <taxon>Cuscuteae</taxon>
        <taxon>Cuscuta</taxon>
        <taxon>Cuscuta subgen. Cuscuta</taxon>
    </lineage>
</organism>
<keyword evidence="2 5" id="KW-0217">Developmental protein</keyword>
<comment type="caution">
    <text evidence="7">The sequence shown here is derived from an EMBL/GenBank/DDBJ whole genome shotgun (WGS) entry which is preliminary data.</text>
</comment>
<sequence>MAQPAIPTSRATSPPLPQSESNKDPAGSKILPQNPARNPPPALTETMQSQSQQPASIPSKSIANLQKLSTALSAFQRCFNELQGHISSIQTAIDSVVHPDAAIDCAVHPETTILKPQPPRVKKDESPIVPCKQASSSVSVEENKSKSSRSELEDLCRTMNSRGLRKYMASQLSEISKLREEVPNALKLAPNVARLVLDCSGRFFLQGSKAFADAKSPMVPAREASVLILECFLLMGIDQGVEIEKAVKEEAEQAAGAWRKRLINEGGLGKACKMDARGLLLLVAGFGISGLLEYEDFRDLFQASNANEIKIAIQKSSFLMSKISEVIDWMVKNKMEVDAANLAYTCGLEKQINPQKLLISFLRESKDSYNKRKVTAKGSPSAMMDSNKKQLSALKSVLKCLEGHKVDPAKLLPGWQINEMIAGVEKEITELNKITTVQKRRADEPAKPTAKLKNHNVKRSRVDDGIPKSHLHSYYVSPTTYPAGGHGSMTDNMIGGVLTGGPGAGGVSSITNSLMHSGGPYAGSADMTDYNTQQRYQLRSDSAAGLYERIGGSSQSYAYVPSSLESSLALRSAASAGRNTTSDHYPSSLESSIALRNTAPAGRKTTSHHYQYADVAALEMDAYHGISARSASGLSTAVPSHHHTSYMF</sequence>
<keyword evidence="3 5" id="KW-0221">Differentiation</keyword>
<comment type="similarity">
    <text evidence="1 5">Belongs to the Frigida family.</text>
</comment>
<dbReference type="InterPro" id="IPR012474">
    <property type="entry name" value="Frigida"/>
</dbReference>
<dbReference type="AlphaFoldDB" id="A0A9P0ZLV1"/>
<dbReference type="PANTHER" id="PTHR31791:SF49">
    <property type="entry name" value="INACTIVE PROTEIN FRIGIDA"/>
    <property type="match status" value="1"/>
</dbReference>
<dbReference type="GO" id="GO:0009908">
    <property type="term" value="P:flower development"/>
    <property type="evidence" value="ECO:0007669"/>
    <property type="project" value="UniProtKB-KW"/>
</dbReference>
<dbReference type="EMBL" id="CAMAPE010000050">
    <property type="protein sequence ID" value="CAH9106822.1"/>
    <property type="molecule type" value="Genomic_DNA"/>
</dbReference>
<feature type="compositionally biased region" description="Low complexity" evidence="6">
    <location>
        <begin position="48"/>
        <end position="58"/>
    </location>
</feature>
<reference evidence="7" key="1">
    <citation type="submission" date="2022-07" db="EMBL/GenBank/DDBJ databases">
        <authorList>
            <person name="Macas J."/>
            <person name="Novak P."/>
            <person name="Neumann P."/>
        </authorList>
    </citation>
    <scope>NUCLEOTIDE SEQUENCE</scope>
</reference>
<evidence type="ECO:0000256" key="3">
    <source>
        <dbReference type="ARBA" id="ARBA00022782"/>
    </source>
</evidence>
<dbReference type="GO" id="GO:0030154">
    <property type="term" value="P:cell differentiation"/>
    <property type="evidence" value="ECO:0007669"/>
    <property type="project" value="UniProtKB-KW"/>
</dbReference>
<keyword evidence="8" id="KW-1185">Reference proteome</keyword>
<evidence type="ECO:0000313" key="7">
    <source>
        <dbReference type="EMBL" id="CAH9106822.1"/>
    </source>
</evidence>
<gene>
    <name evidence="7" type="ORF">CEURO_LOCUS17488</name>
</gene>
<dbReference type="OrthoDB" id="776053at2759"/>
<proteinExistence type="inferred from homology"/>
<evidence type="ECO:0000256" key="2">
    <source>
        <dbReference type="ARBA" id="ARBA00022473"/>
    </source>
</evidence>
<evidence type="ECO:0000256" key="6">
    <source>
        <dbReference type="SAM" id="MobiDB-lite"/>
    </source>
</evidence>
<feature type="region of interest" description="Disordered" evidence="6">
    <location>
        <begin position="1"/>
        <end position="58"/>
    </location>
</feature>
<evidence type="ECO:0000256" key="1">
    <source>
        <dbReference type="ARBA" id="ARBA00008956"/>
    </source>
</evidence>
<dbReference type="Proteomes" id="UP001152484">
    <property type="component" value="Unassembled WGS sequence"/>
</dbReference>
<dbReference type="PANTHER" id="PTHR31791">
    <property type="entry name" value="FRIGIDA-LIKE PROTEIN 3-RELATED"/>
    <property type="match status" value="1"/>
</dbReference>
<keyword evidence="4 5" id="KW-0287">Flowering</keyword>
<dbReference type="Pfam" id="PF07899">
    <property type="entry name" value="Frigida"/>
    <property type="match status" value="1"/>
</dbReference>
<name>A0A9P0ZLV1_CUSEU</name>
<feature type="compositionally biased region" description="Basic and acidic residues" evidence="6">
    <location>
        <begin position="141"/>
        <end position="152"/>
    </location>
</feature>
<evidence type="ECO:0000256" key="5">
    <source>
        <dbReference type="RuleBase" id="RU364012"/>
    </source>
</evidence>
<accession>A0A9P0ZLV1</accession>
<feature type="region of interest" description="Disordered" evidence="6">
    <location>
        <begin position="133"/>
        <end position="152"/>
    </location>
</feature>
<evidence type="ECO:0000256" key="4">
    <source>
        <dbReference type="ARBA" id="ARBA00023089"/>
    </source>
</evidence>
<protein>
    <recommendedName>
        <fullName evidence="5">FRIGIDA-like protein</fullName>
    </recommendedName>
</protein>